<dbReference type="PANTHER" id="PTHR35848">
    <property type="entry name" value="OXALATE-BINDING PROTEIN"/>
    <property type="match status" value="1"/>
</dbReference>
<dbReference type="GO" id="GO:0046872">
    <property type="term" value="F:metal ion binding"/>
    <property type="evidence" value="ECO:0007669"/>
    <property type="project" value="UniProtKB-KW"/>
</dbReference>
<sequence length="156" mass="17538">MSTSNTASKVLCEEDFRWQGVTEEAYKAQGTHFSGALRQVLVGPNPDEPGASFETRYFEVKPGGYTSLEHHAHAHVVVILRGQAEVILDRTVHTVSPFDCIYIHPHSVHQIIACCEQEPLGFLCIVDQCRDRPQLPDKETLDWLTKDPEVAARIRT</sequence>
<dbReference type="InterPro" id="IPR051610">
    <property type="entry name" value="GPI/OXD"/>
</dbReference>
<dbReference type="CDD" id="cd02222">
    <property type="entry name" value="cupin_TM1459-like"/>
    <property type="match status" value="1"/>
</dbReference>
<proteinExistence type="predicted"/>
<keyword evidence="1" id="KW-0479">Metal-binding</keyword>
<dbReference type="Gene3D" id="2.60.120.10">
    <property type="entry name" value="Jelly Rolls"/>
    <property type="match status" value="1"/>
</dbReference>
<dbReference type="InterPro" id="IPR011051">
    <property type="entry name" value="RmlC_Cupin_sf"/>
</dbReference>
<dbReference type="SUPFAM" id="SSF51182">
    <property type="entry name" value="RmlC-like cupins"/>
    <property type="match status" value="1"/>
</dbReference>
<reference evidence="3" key="1">
    <citation type="submission" date="2016-02" db="EMBL/GenBank/DDBJ databases">
        <title>Halorhodospira halochloris DSM-1059 complete genome, version 2.</title>
        <authorList>
            <person name="Tsukatani Y."/>
        </authorList>
    </citation>
    <scope>NUCLEOTIDE SEQUENCE</scope>
    <source>
        <strain evidence="3">DSM 1059</strain>
    </source>
</reference>
<gene>
    <name evidence="3" type="ORF">HH1059_21130</name>
</gene>
<dbReference type="PANTHER" id="PTHR35848:SF6">
    <property type="entry name" value="CUPIN TYPE-2 DOMAIN-CONTAINING PROTEIN"/>
    <property type="match status" value="1"/>
</dbReference>
<dbReference type="KEGG" id="hhk:HH1059_21130"/>
<feature type="domain" description="Cupin type-2" evidence="2">
    <location>
        <begin position="57"/>
        <end position="126"/>
    </location>
</feature>
<name>A0A120N055_HALHR</name>
<accession>A0A120N055</accession>
<dbReference type="Proteomes" id="UP000218890">
    <property type="component" value="Chromosome"/>
</dbReference>
<dbReference type="InterPro" id="IPR014710">
    <property type="entry name" value="RmlC-like_jellyroll"/>
</dbReference>
<protein>
    <recommendedName>
        <fullName evidence="2">Cupin type-2 domain-containing protein</fullName>
    </recommendedName>
</protein>
<dbReference type="InterPro" id="IPR013096">
    <property type="entry name" value="Cupin_2"/>
</dbReference>
<organism evidence="3 4">
    <name type="scientific">Halorhodospira halochloris</name>
    <name type="common">Ectothiorhodospira halochloris</name>
    <dbReference type="NCBI Taxonomy" id="1052"/>
    <lineage>
        <taxon>Bacteria</taxon>
        <taxon>Pseudomonadati</taxon>
        <taxon>Pseudomonadota</taxon>
        <taxon>Gammaproteobacteria</taxon>
        <taxon>Chromatiales</taxon>
        <taxon>Ectothiorhodospiraceae</taxon>
        <taxon>Halorhodospira</taxon>
    </lineage>
</organism>
<dbReference type="EMBL" id="AP017372">
    <property type="protein sequence ID" value="BAU58823.1"/>
    <property type="molecule type" value="Genomic_DNA"/>
</dbReference>
<evidence type="ECO:0000313" key="4">
    <source>
        <dbReference type="Proteomes" id="UP000218890"/>
    </source>
</evidence>
<evidence type="ECO:0000259" key="2">
    <source>
        <dbReference type="Pfam" id="PF07883"/>
    </source>
</evidence>
<keyword evidence="4" id="KW-1185">Reference proteome</keyword>
<evidence type="ECO:0000256" key="1">
    <source>
        <dbReference type="ARBA" id="ARBA00022723"/>
    </source>
</evidence>
<dbReference type="AlphaFoldDB" id="A0A120N055"/>
<dbReference type="RefSeq" id="WP_170113006.1">
    <property type="nucleotide sequence ID" value="NZ_AP017372.2"/>
</dbReference>
<dbReference type="Pfam" id="PF07883">
    <property type="entry name" value="Cupin_2"/>
    <property type="match status" value="1"/>
</dbReference>
<evidence type="ECO:0000313" key="3">
    <source>
        <dbReference type="EMBL" id="BAU58823.1"/>
    </source>
</evidence>